<dbReference type="AlphaFoldDB" id="A0A164LAF6"/>
<dbReference type="Proteomes" id="UP000076482">
    <property type="component" value="Unassembled WGS sequence"/>
</dbReference>
<evidence type="ECO:0000313" key="1">
    <source>
        <dbReference type="EMBL" id="KZD55600.1"/>
    </source>
</evidence>
<protein>
    <submittedName>
        <fullName evidence="1">Uncharacterized protein</fullName>
    </submittedName>
</protein>
<organism evidence="1 2">
    <name type="scientific">Bacillus cereus</name>
    <dbReference type="NCBI Taxonomy" id="1396"/>
    <lineage>
        <taxon>Bacteria</taxon>
        <taxon>Bacillati</taxon>
        <taxon>Bacillota</taxon>
        <taxon>Bacilli</taxon>
        <taxon>Bacillales</taxon>
        <taxon>Bacillaceae</taxon>
        <taxon>Bacillus</taxon>
        <taxon>Bacillus cereus group</taxon>
    </lineage>
</organism>
<accession>A0A164LAF6</accession>
<proteinExistence type="predicted"/>
<reference evidence="1 2" key="1">
    <citation type="submission" date="2015-09" db="EMBL/GenBank/DDBJ databases">
        <title>Bacillus cereus food isolates.</title>
        <authorList>
            <person name="Boekhorst J."/>
        </authorList>
    </citation>
    <scope>NUCLEOTIDE SEQUENCE [LARGE SCALE GENOMIC DNA]</scope>
    <source>
        <strain evidence="1 2">B4088</strain>
    </source>
</reference>
<name>A0A164LAF6_BACCE</name>
<dbReference type="EMBL" id="LJKE01000104">
    <property type="protein sequence ID" value="KZD55600.1"/>
    <property type="molecule type" value="Genomic_DNA"/>
</dbReference>
<gene>
    <name evidence="1" type="ORF">B4088_5345</name>
</gene>
<comment type="caution">
    <text evidence="1">The sequence shown here is derived from an EMBL/GenBank/DDBJ whole genome shotgun (WGS) entry which is preliminary data.</text>
</comment>
<sequence>MSRFNTLVEILIAEGYGVEITEYEIYKFARITGKDILGGFCSPHDENNMDASGYYINGTVSADHVDCFDKWSKCPLQLPLPTNKSEMSYLIAQLKYWSSKDGYENSDGYEFDTWVNKYPGQY</sequence>
<evidence type="ECO:0000313" key="2">
    <source>
        <dbReference type="Proteomes" id="UP000076482"/>
    </source>
</evidence>
<dbReference type="PATRIC" id="fig|1396.535.peg.5896"/>
<dbReference type="RefSeq" id="WP_063262858.1">
    <property type="nucleotide sequence ID" value="NZ_LJKE01000104.1"/>
</dbReference>